<name>A0A010RM90_9PEZI</name>
<dbReference type="eggNOG" id="ENOG502SM98">
    <property type="taxonomic scope" value="Eukaryota"/>
</dbReference>
<accession>A0A010RM90</accession>
<protein>
    <submittedName>
        <fullName evidence="1">Uncharacterized protein</fullName>
    </submittedName>
</protein>
<dbReference type="AlphaFoldDB" id="A0A010RM90"/>
<proteinExistence type="predicted"/>
<evidence type="ECO:0000313" key="2">
    <source>
        <dbReference type="Proteomes" id="UP000020467"/>
    </source>
</evidence>
<dbReference type="KEGG" id="cfj:CFIO01_06396"/>
<gene>
    <name evidence="1" type="ORF">CFIO01_06396</name>
</gene>
<dbReference type="OrthoDB" id="4898680at2759"/>
<evidence type="ECO:0000313" key="1">
    <source>
        <dbReference type="EMBL" id="EXF79074.1"/>
    </source>
</evidence>
<dbReference type="HOGENOM" id="CLU_091750_0_0_1"/>
<dbReference type="Proteomes" id="UP000020467">
    <property type="component" value="Unassembled WGS sequence"/>
</dbReference>
<sequence>MDYRSETRWSALCASIKEEIMELLFDHGRGDHAAKILQLEESADEQWRALPDRFRIEQRPPNHATPFERDFLFSICLNHLHVKLLLRRLSLAHQSEPDGAVVEIAQKMLSLVVDVVLTRDELANSGTNLSWKVAHYGLPAAGMVLLAMASQLEAPVLVATRAKLLRDLTVLVAEIERGRIVKLQDPNYALLAKAAKTIGCFLDSVFNDDGRNKSGLDVSLSNSSSRQARDDNSWAEILGSEAWDSELTFWHTLADHPNVFSQYLV</sequence>
<keyword evidence="2" id="KW-1185">Reference proteome</keyword>
<dbReference type="STRING" id="1445577.A0A010RM90"/>
<reference evidence="1 2" key="1">
    <citation type="submission" date="2014-02" db="EMBL/GenBank/DDBJ databases">
        <title>The genome sequence of Colletotrichum fioriniae PJ7.</title>
        <authorList>
            <person name="Baroncelli R."/>
            <person name="Thon M.R."/>
        </authorList>
    </citation>
    <scope>NUCLEOTIDE SEQUENCE [LARGE SCALE GENOMIC DNA]</scope>
    <source>
        <strain evidence="1 2">PJ7</strain>
    </source>
</reference>
<organism evidence="1 2">
    <name type="scientific">Colletotrichum fioriniae PJ7</name>
    <dbReference type="NCBI Taxonomy" id="1445577"/>
    <lineage>
        <taxon>Eukaryota</taxon>
        <taxon>Fungi</taxon>
        <taxon>Dikarya</taxon>
        <taxon>Ascomycota</taxon>
        <taxon>Pezizomycotina</taxon>
        <taxon>Sordariomycetes</taxon>
        <taxon>Hypocreomycetidae</taxon>
        <taxon>Glomerellales</taxon>
        <taxon>Glomerellaceae</taxon>
        <taxon>Colletotrichum</taxon>
        <taxon>Colletotrichum acutatum species complex</taxon>
    </lineage>
</organism>
<dbReference type="EMBL" id="JARH01000575">
    <property type="protein sequence ID" value="EXF79074.1"/>
    <property type="molecule type" value="Genomic_DNA"/>
</dbReference>
<comment type="caution">
    <text evidence="1">The sequence shown here is derived from an EMBL/GenBank/DDBJ whole genome shotgun (WGS) entry which is preliminary data.</text>
</comment>